<dbReference type="AlphaFoldDB" id="Q92H34"/>
<evidence type="ECO:0000313" key="2">
    <source>
        <dbReference type="Proteomes" id="UP000000816"/>
    </source>
</evidence>
<accession>Q92H34</accession>
<dbReference type="Proteomes" id="UP000000816">
    <property type="component" value="Chromosome"/>
</dbReference>
<dbReference type="PATRIC" id="fig|272944.4.peg.1069"/>
<dbReference type="InterPro" id="IPR052050">
    <property type="entry name" value="SecEffector_AnkRepeat"/>
</dbReference>
<keyword evidence="1" id="KW-0808">Transferase</keyword>
<protein>
    <submittedName>
        <fullName evidence="1">Uncharacterized protein</fullName>
    </submittedName>
</protein>
<dbReference type="KEGG" id="rco:RC0938"/>
<dbReference type="PIR" id="B97817">
    <property type="entry name" value="B97817"/>
</dbReference>
<keyword evidence="1" id="KW-0012">Acyltransferase</keyword>
<dbReference type="RefSeq" id="WP_010977535.1">
    <property type="nucleotide sequence ID" value="NC_003103.1"/>
</dbReference>
<dbReference type="GO" id="GO:0016746">
    <property type="term" value="F:acyltransferase activity"/>
    <property type="evidence" value="ECO:0007669"/>
    <property type="project" value="UniProtKB-KW"/>
</dbReference>
<evidence type="ECO:0000313" key="1">
    <source>
        <dbReference type="EMBL" id="AAL03476.1"/>
    </source>
</evidence>
<dbReference type="PANTHER" id="PTHR46586:SF3">
    <property type="entry name" value="ANKYRIN REPEAT-CONTAINING PROTEIN"/>
    <property type="match status" value="1"/>
</dbReference>
<dbReference type="EMBL" id="AE006914">
    <property type="protein sequence ID" value="AAL03476.1"/>
    <property type="molecule type" value="Genomic_DNA"/>
</dbReference>
<dbReference type="PANTHER" id="PTHR46586">
    <property type="entry name" value="ANKYRIN REPEAT-CONTAINING PROTEIN"/>
    <property type="match status" value="1"/>
</dbReference>
<dbReference type="GeneID" id="927763"/>
<name>Q92H34_RICCN</name>
<dbReference type="HOGENOM" id="CLU_026288_0_0_5"/>
<sequence>MQKILFKGPNISMKNENPDIKEIKTLADLPSSTGSEYFIYAHGSEFFYKPTNLGLWGKIKSYFMPEPSYLSMSIFSDEGTTSVLDITLLNKIQNNTIANQCNIVHIFSCHSGAAQHHLDWIQGNMVLCTYNKASDANITLLAQNNYDARTQNDFSLIEYIRDNFHLLVASDFSISYKLDDQIYSFSLSANKIKKMQSIEELPAFLHKEYKAFVKFYKNIHAKYHESYPEIFNLNIETKPQELTYDDLIRVFSRALTLETYNFNKFSLSKIETMLNQKGLYTDNSIGDAIEQGNSELLICLLNYGNTKVSTYNLDKAIEKGDLAILKAVLEHSTTKIELYNLDKAIEKGDLAILKAVLKHSTTKIELYNLDNAVEKGDLAILKAVLEHSTTKIELYNLNKAIEKGDLAILKAVLEHSTTKIELYNLNKAIEKGDLAILKAVLEHSTTKIASYNLDKAIEKGDLAILKAVLEHSTTKIASYNLDNAVEKGDLAILKAVLEHSTTKIASYNLDNAVEKGDLAILKAVLEHSTTKIASYNLGKAIEKDDLAILKAVLEHSTTKIELYNLSKAIEKGDLAILKAVLEHSTTKIELYNLSKAIEKGDLAILKAVLEHSTIEVGSSNIYTAEETHNLDVIELVKKYYNSTINTITSEENTIDTTLTVVEEVPALGEGTEGV</sequence>
<proteinExistence type="predicted"/>
<organism evidence="1 2">
    <name type="scientific">Rickettsia conorii (strain ATCC VR-613 / Malish 7)</name>
    <dbReference type="NCBI Taxonomy" id="272944"/>
    <lineage>
        <taxon>Bacteria</taxon>
        <taxon>Pseudomonadati</taxon>
        <taxon>Pseudomonadota</taxon>
        <taxon>Alphaproteobacteria</taxon>
        <taxon>Rickettsiales</taxon>
        <taxon>Rickettsiaceae</taxon>
        <taxon>Rickettsieae</taxon>
        <taxon>Rickettsia</taxon>
        <taxon>spotted fever group</taxon>
    </lineage>
</organism>
<reference evidence="1 2" key="1">
    <citation type="journal article" date="2001" name="Science">
        <title>Mechanisms of evolution in Rickettsia conorii and R. prowazekii.</title>
        <authorList>
            <person name="Ogata H."/>
            <person name="Audic S."/>
            <person name="Renesto-Audiffren P."/>
            <person name="Fournier P.-E."/>
            <person name="Barbe V."/>
            <person name="Samson D."/>
            <person name="Roux V."/>
            <person name="Cossart P."/>
            <person name="Weissenbach J."/>
            <person name="Claverie J.-M."/>
            <person name="Raoult D."/>
        </authorList>
    </citation>
    <scope>NUCLEOTIDE SEQUENCE [LARGE SCALE GENOMIC DNA]</scope>
    <source>
        <strain evidence="2">ATCC VR-613 / Malish 7</strain>
    </source>
</reference>
<gene>
    <name evidence="1" type="ordered locus">RC0938</name>
</gene>